<dbReference type="EMBL" id="JNOM01000143">
    <property type="protein sequence ID" value="KNG85750.1"/>
    <property type="molecule type" value="Genomic_DNA"/>
</dbReference>
<dbReference type="SUPFAM" id="SSF49785">
    <property type="entry name" value="Galactose-binding domain-like"/>
    <property type="match status" value="1"/>
</dbReference>
<dbReference type="PANTHER" id="PTHR43056:SF10">
    <property type="entry name" value="COCE_NOND FAMILY, PUTATIVE (AFU_ORTHOLOGUE AFUA_7G00600)-RELATED"/>
    <property type="match status" value="1"/>
</dbReference>
<evidence type="ECO:0000256" key="1">
    <source>
        <dbReference type="ARBA" id="ARBA00022801"/>
    </source>
</evidence>
<keyword evidence="1" id="KW-0378">Hydrolase</keyword>
<dbReference type="InterPro" id="IPR050585">
    <property type="entry name" value="Xaa-Pro_dipeptidyl-ppase/CocE"/>
</dbReference>
<dbReference type="Gene3D" id="3.40.50.1820">
    <property type="entry name" value="alpha/beta hydrolase"/>
    <property type="match status" value="1"/>
</dbReference>
<evidence type="ECO:0000259" key="2">
    <source>
        <dbReference type="SMART" id="SM00939"/>
    </source>
</evidence>
<gene>
    <name evidence="3" type="ORF">ANOM_005717</name>
</gene>
<organism evidence="3 4">
    <name type="scientific">Aspergillus nomiae NRRL (strain ATCC 15546 / NRRL 13137 / CBS 260.88 / M93)</name>
    <dbReference type="NCBI Taxonomy" id="1509407"/>
    <lineage>
        <taxon>Eukaryota</taxon>
        <taxon>Fungi</taxon>
        <taxon>Dikarya</taxon>
        <taxon>Ascomycota</taxon>
        <taxon>Pezizomycotina</taxon>
        <taxon>Eurotiomycetes</taxon>
        <taxon>Eurotiomycetidae</taxon>
        <taxon>Eurotiales</taxon>
        <taxon>Aspergillaceae</taxon>
        <taxon>Aspergillus</taxon>
        <taxon>Aspergillus subgen. Circumdati</taxon>
    </lineage>
</organism>
<name>A0A0L1J246_ASPN3</name>
<evidence type="ECO:0000313" key="4">
    <source>
        <dbReference type="Proteomes" id="UP000037505"/>
    </source>
</evidence>
<evidence type="ECO:0000313" key="3">
    <source>
        <dbReference type="EMBL" id="KNG85750.1"/>
    </source>
</evidence>
<dbReference type="STRING" id="1509407.A0A0L1J246"/>
<dbReference type="Pfam" id="PF02129">
    <property type="entry name" value="Peptidase_S15"/>
    <property type="match status" value="1"/>
</dbReference>
<protein>
    <recommendedName>
        <fullName evidence="2">Xaa-Pro dipeptidyl-peptidase C-terminal domain-containing protein</fullName>
    </recommendedName>
</protein>
<dbReference type="Gene3D" id="2.60.120.260">
    <property type="entry name" value="Galactose-binding domain-like"/>
    <property type="match status" value="1"/>
</dbReference>
<dbReference type="InterPro" id="IPR000383">
    <property type="entry name" value="Xaa-Pro-like_dom"/>
</dbReference>
<feature type="domain" description="Xaa-Pro dipeptidyl-peptidase C-terminal" evidence="2">
    <location>
        <begin position="424"/>
        <end position="692"/>
    </location>
</feature>
<dbReference type="GO" id="GO:0008239">
    <property type="term" value="F:dipeptidyl-peptidase activity"/>
    <property type="evidence" value="ECO:0007669"/>
    <property type="project" value="InterPro"/>
</dbReference>
<dbReference type="Proteomes" id="UP000037505">
    <property type="component" value="Unassembled WGS sequence"/>
</dbReference>
<dbReference type="OrthoDB" id="416441at2759"/>
<dbReference type="InterPro" id="IPR008979">
    <property type="entry name" value="Galactose-bd-like_sf"/>
</dbReference>
<dbReference type="SUPFAM" id="SSF53474">
    <property type="entry name" value="alpha/beta-Hydrolases"/>
    <property type="match status" value="1"/>
</dbReference>
<dbReference type="NCBIfam" id="TIGR00976">
    <property type="entry name" value="CocE_NonD"/>
    <property type="match status" value="1"/>
</dbReference>
<sequence>MATTVTATTLADTLQDYHIHLTGVEDAPPVQVTARQSQAQNPPHWPQNYRRVPPYRPINRHLNPAERPSGASTGEYIFVNVMLNGVRINSTHLRTASNTNPHSLTTPNAFRDIAETFVDEENSLIFEKNVSIPLTADGSVIRCNVYRPKAQGKYPVLVTYGPYGKDIFYGDFHPKSYSEVNPEHKSKYAAWETPEPVFWTARGYAIVRADERGLGQSPGVLDTMSAGTANCFCQVVEWAADQMWSSGKVGLLGVSYYAGSQWRVAAKRPKGLACIIPWEGMSDYYRDRCRHGGIFSNNFINFWWHRQVITNQYGRPGRAADKWGEDTIEGDVSPEELLDNVRDQNLDNDANRFLDDEYYASKAFPPEAIEVPLLSVANWGGISLHLRGNVEGYVYAGSKSKWLRFIVGRHDLPFYYKEEVDVQVSFLEAFLKDNDYAGWKSGQVPPVSVCLRKGNVGFDNPEGEKTFPRREEQEWPIARTVYTKYHLTPSLVMNELPRPVASPTRLSYKVFGSPADSHMLQFNTAPATSEYEVTGHITAHLNVSMTSAISPPPAKLDLDLFVTLRHLSATGAEIYYTGSSGDAVPVTKGWLRLSMRKVNEASPRHRDFLPWREYRSTDVLPVKSGNIYTCDVELWPTNVVVQEGETLMFEIASEDTQGAGLFKHNSPVDRPREVFEGENHIHFDDSIENYLVLPIIPKAA</sequence>
<dbReference type="PANTHER" id="PTHR43056">
    <property type="entry name" value="PEPTIDASE S9 PROLYL OLIGOPEPTIDASE"/>
    <property type="match status" value="1"/>
</dbReference>
<dbReference type="Gene3D" id="1.10.3020.20">
    <property type="match status" value="1"/>
</dbReference>
<accession>A0A0L1J246</accession>
<dbReference type="InterPro" id="IPR029058">
    <property type="entry name" value="AB_hydrolase_fold"/>
</dbReference>
<reference evidence="3 4" key="1">
    <citation type="submission" date="2014-06" db="EMBL/GenBank/DDBJ databases">
        <title>The Genome of the Aflatoxigenic Filamentous Fungus Aspergillus nomius.</title>
        <authorList>
            <person name="Moore M.G."/>
            <person name="Shannon B.M."/>
            <person name="Brian M.M."/>
        </authorList>
    </citation>
    <scope>NUCLEOTIDE SEQUENCE [LARGE SCALE GENOMIC DNA]</scope>
    <source>
        <strain evidence="3 4">NRRL 13137</strain>
    </source>
</reference>
<dbReference type="GeneID" id="26807521"/>
<keyword evidence="4" id="KW-1185">Reference proteome</keyword>
<dbReference type="Pfam" id="PF08530">
    <property type="entry name" value="PepX_C"/>
    <property type="match status" value="1"/>
</dbReference>
<dbReference type="SMART" id="SM00939">
    <property type="entry name" value="PepX_C"/>
    <property type="match status" value="1"/>
</dbReference>
<dbReference type="RefSeq" id="XP_015406673.1">
    <property type="nucleotide sequence ID" value="XM_015550974.1"/>
</dbReference>
<dbReference type="InterPro" id="IPR013736">
    <property type="entry name" value="Xaa-Pro_dipept_C"/>
</dbReference>
<dbReference type="AlphaFoldDB" id="A0A0L1J246"/>
<proteinExistence type="predicted"/>
<dbReference type="InterPro" id="IPR005674">
    <property type="entry name" value="CocE/Ser_esterase"/>
</dbReference>
<comment type="caution">
    <text evidence="3">The sequence shown here is derived from an EMBL/GenBank/DDBJ whole genome shotgun (WGS) entry which is preliminary data.</text>
</comment>